<evidence type="ECO:0000256" key="13">
    <source>
        <dbReference type="ARBA" id="ARBA00023180"/>
    </source>
</evidence>
<keyword evidence="14" id="KW-0594">Phospholipid biosynthesis</keyword>
<comment type="catalytic activity">
    <reaction evidence="18">
        <text>a 1,2-diacyl-sn-glycero-3-phosphocholine(in) = a 1,2-diacyl-sn-glycero-3-phosphocholine(out)</text>
        <dbReference type="Rhea" id="RHEA:38571"/>
        <dbReference type="ChEBI" id="CHEBI:57643"/>
    </reaction>
</comment>
<keyword evidence="15" id="KW-1208">Phospholipid metabolism</keyword>
<evidence type="ECO:0000313" key="20">
    <source>
        <dbReference type="Proteomes" id="UP000515203"/>
    </source>
</evidence>
<dbReference type="CTD" id="256987"/>
<evidence type="ECO:0000256" key="10">
    <source>
        <dbReference type="ARBA" id="ARBA00023098"/>
    </source>
</evidence>
<keyword evidence="5" id="KW-0444">Lipid biosynthesis</keyword>
<feature type="transmembrane region" description="Helical" evidence="19">
    <location>
        <begin position="39"/>
        <end position="59"/>
    </location>
</feature>
<dbReference type="FunCoup" id="A0A6P6D9G1">
    <property type="interactions" value="1293"/>
</dbReference>
<evidence type="ECO:0000256" key="18">
    <source>
        <dbReference type="ARBA" id="ARBA00024631"/>
    </source>
</evidence>
<dbReference type="Proteomes" id="UP000515203">
    <property type="component" value="Unplaced"/>
</dbReference>
<dbReference type="InterPro" id="IPR005016">
    <property type="entry name" value="TDE1/TMS"/>
</dbReference>
<evidence type="ECO:0000256" key="14">
    <source>
        <dbReference type="ARBA" id="ARBA00023209"/>
    </source>
</evidence>
<dbReference type="GO" id="GO:0045087">
    <property type="term" value="P:innate immune response"/>
    <property type="evidence" value="ECO:0007669"/>
    <property type="project" value="UniProtKB-KW"/>
</dbReference>
<dbReference type="InParanoid" id="A0A6P6D9G1"/>
<evidence type="ECO:0000256" key="8">
    <source>
        <dbReference type="ARBA" id="ARBA00022859"/>
    </source>
</evidence>
<reference evidence="21" key="1">
    <citation type="submission" date="2025-08" db="UniProtKB">
        <authorList>
            <consortium name="RefSeq"/>
        </authorList>
    </citation>
    <scope>IDENTIFICATION</scope>
</reference>
<dbReference type="PANTHER" id="PTHR10383">
    <property type="entry name" value="SERINE INCORPORATOR"/>
    <property type="match status" value="1"/>
</dbReference>
<protein>
    <recommendedName>
        <fullName evidence="3">Serine incorporator 5</fullName>
    </recommendedName>
</protein>
<evidence type="ECO:0000313" key="21">
    <source>
        <dbReference type="RefSeq" id="XP_023556726.1"/>
    </source>
</evidence>
<evidence type="ECO:0000256" key="2">
    <source>
        <dbReference type="ARBA" id="ARBA00006665"/>
    </source>
</evidence>
<evidence type="ECO:0000256" key="11">
    <source>
        <dbReference type="ARBA" id="ARBA00023118"/>
    </source>
</evidence>
<dbReference type="GO" id="GO:0051607">
    <property type="term" value="P:defense response to virus"/>
    <property type="evidence" value="ECO:0007669"/>
    <property type="project" value="UniProtKB-KW"/>
</dbReference>
<gene>
    <name evidence="21" type="primary">Serinc5</name>
</gene>
<feature type="transmembrane region" description="Helical" evidence="19">
    <location>
        <begin position="156"/>
        <end position="174"/>
    </location>
</feature>
<evidence type="ECO:0000256" key="9">
    <source>
        <dbReference type="ARBA" id="ARBA00022989"/>
    </source>
</evidence>
<keyword evidence="20" id="KW-1185">Reference proteome</keyword>
<comment type="catalytic activity">
    <reaction evidence="17">
        <text>a 1,2-diacyl-sn-glycero-3-phosphoethanolamine(in) = a 1,2-diacyl-sn-glycero-3-phosphoethanolamine(out)</text>
        <dbReference type="Rhea" id="RHEA:38895"/>
        <dbReference type="ChEBI" id="CHEBI:64612"/>
    </reaction>
</comment>
<organism evidence="20 21">
    <name type="scientific">Octodon degus</name>
    <name type="common">Degu</name>
    <name type="synonym">Sciurus degus</name>
    <dbReference type="NCBI Taxonomy" id="10160"/>
    <lineage>
        <taxon>Eukaryota</taxon>
        <taxon>Metazoa</taxon>
        <taxon>Chordata</taxon>
        <taxon>Craniata</taxon>
        <taxon>Vertebrata</taxon>
        <taxon>Euteleostomi</taxon>
        <taxon>Mammalia</taxon>
        <taxon>Eutheria</taxon>
        <taxon>Euarchontoglires</taxon>
        <taxon>Glires</taxon>
        <taxon>Rodentia</taxon>
        <taxon>Hystricomorpha</taxon>
        <taxon>Octodontidae</taxon>
        <taxon>Octodon</taxon>
    </lineage>
</organism>
<sequence>MSAECCAGQLACCCGTAGCSLCCGCCPKVRQSRTTRCMYALYFILVVLLCCLMMSPAVANTMREHIPFFEDICKGIKAGDTCEKLVGYSAVYRVCFGMACFFFVFCLLTLGINTSKGCRAHIHNGFWFFKLLLLGAMCSGAFFIPDQESFLEAWRYVGAVGGFLFIVIQLLLMVEFAHKWNKNWTAGTATNKLWYAALSLVTLVMYSIATGGLVLMAVFYTQLEGCTQNKIFLGVNGGLCLLISLVAISPCVQNLDHVATSFTKPGVVARACNPSTREAVTGGSPGAQGQPKLHGQPHSGLLQSGLISCYVAYLTLSALSSKPPDVVLDEHGKNVTICVPHFSQDLNRDESLVTWLGLVLLIICILYSCLTSTMRSSSDALQGRYVAPELEVARCCFCFGNDIVEDPEEQPEGKAPRRVLYDEKRGTVYSYPFFHTVFLLASLYMMMTLTNWFHYESASIHTFFRESWSVFWVKMASCWTCVLLYLWTLVAPLCCPARQFSV</sequence>
<keyword evidence="9 19" id="KW-1133">Transmembrane helix</keyword>
<dbReference type="RefSeq" id="XP_023556726.1">
    <property type="nucleotide sequence ID" value="XM_023700958.1"/>
</dbReference>
<evidence type="ECO:0000256" key="15">
    <source>
        <dbReference type="ARBA" id="ARBA00023264"/>
    </source>
</evidence>
<dbReference type="GO" id="GO:0008654">
    <property type="term" value="P:phospholipid biosynthetic process"/>
    <property type="evidence" value="ECO:0007669"/>
    <property type="project" value="UniProtKB-KW"/>
</dbReference>
<keyword evidence="12 19" id="KW-0472">Membrane</keyword>
<dbReference type="OrthoDB" id="5963193at2759"/>
<evidence type="ECO:0000256" key="7">
    <source>
        <dbReference type="ARBA" id="ARBA00022692"/>
    </source>
</evidence>
<feature type="transmembrane region" description="Helical" evidence="19">
    <location>
        <begin position="90"/>
        <end position="113"/>
    </location>
</feature>
<evidence type="ECO:0000256" key="5">
    <source>
        <dbReference type="ARBA" id="ARBA00022516"/>
    </source>
</evidence>
<comment type="similarity">
    <text evidence="2">Belongs to the TDE1 family.</text>
</comment>
<keyword evidence="7 19" id="KW-0812">Transmembrane</keyword>
<evidence type="ECO:0000256" key="6">
    <source>
        <dbReference type="ARBA" id="ARBA00022588"/>
    </source>
</evidence>
<evidence type="ECO:0000256" key="3">
    <source>
        <dbReference type="ARBA" id="ARBA00021252"/>
    </source>
</evidence>
<evidence type="ECO:0000256" key="12">
    <source>
        <dbReference type="ARBA" id="ARBA00023136"/>
    </source>
</evidence>
<feature type="transmembrane region" description="Helical" evidence="19">
    <location>
        <begin position="352"/>
        <end position="370"/>
    </location>
</feature>
<feature type="transmembrane region" description="Helical" evidence="19">
    <location>
        <begin position="231"/>
        <end position="252"/>
    </location>
</feature>
<feature type="transmembrane region" description="Helical" evidence="19">
    <location>
        <begin position="469"/>
        <end position="490"/>
    </location>
</feature>
<name>A0A6P6D9G1_OCTDE</name>
<evidence type="ECO:0000256" key="17">
    <source>
        <dbReference type="ARBA" id="ARBA00024615"/>
    </source>
</evidence>
<evidence type="ECO:0000256" key="19">
    <source>
        <dbReference type="SAM" id="Phobius"/>
    </source>
</evidence>
<dbReference type="GO" id="GO:0005886">
    <property type="term" value="C:plasma membrane"/>
    <property type="evidence" value="ECO:0007669"/>
    <property type="project" value="UniProtKB-SubCell"/>
</dbReference>
<evidence type="ECO:0000256" key="4">
    <source>
        <dbReference type="ARBA" id="ARBA00022475"/>
    </source>
</evidence>
<keyword evidence="8" id="KW-0391">Immunity</keyword>
<feature type="transmembrane region" description="Helical" evidence="19">
    <location>
        <begin position="194"/>
        <end position="219"/>
    </location>
</feature>
<keyword evidence="4" id="KW-1003">Cell membrane</keyword>
<evidence type="ECO:0000256" key="16">
    <source>
        <dbReference type="ARBA" id="ARBA00024479"/>
    </source>
</evidence>
<keyword evidence="10" id="KW-0443">Lipid metabolism</keyword>
<dbReference type="PANTHER" id="PTHR10383:SF16">
    <property type="entry name" value="SERINE INCORPORATOR 5"/>
    <property type="match status" value="1"/>
</dbReference>
<keyword evidence="13" id="KW-0325">Glycoprotein</keyword>
<evidence type="ECO:0000256" key="1">
    <source>
        <dbReference type="ARBA" id="ARBA00004651"/>
    </source>
</evidence>
<dbReference type="Pfam" id="PF03348">
    <property type="entry name" value="Serinc"/>
    <property type="match status" value="2"/>
</dbReference>
<accession>A0A6P6D9G1</accession>
<feature type="transmembrane region" description="Helical" evidence="19">
    <location>
        <begin position="125"/>
        <end position="144"/>
    </location>
</feature>
<comment type="subcellular location">
    <subcellularLocation>
        <location evidence="1">Cell membrane</location>
        <topology evidence="1">Multi-pass membrane protein</topology>
    </subcellularLocation>
</comment>
<dbReference type="AlphaFoldDB" id="A0A6P6D9G1"/>
<proteinExistence type="inferred from homology"/>
<comment type="catalytic activity">
    <reaction evidence="16">
        <text>a 1,2-diacyl-sn-glycero-3-phospho-L-serine(in) = a 1,2-diacyl-sn-glycero-3-phospho-L-serine(out)</text>
        <dbReference type="Rhea" id="RHEA:38663"/>
        <dbReference type="ChEBI" id="CHEBI:57262"/>
    </reaction>
</comment>
<dbReference type="GeneID" id="101576956"/>
<keyword evidence="6" id="KW-0399">Innate immunity</keyword>
<keyword evidence="11" id="KW-0051">Antiviral defense</keyword>
<feature type="transmembrane region" description="Helical" evidence="19">
    <location>
        <begin position="428"/>
        <end position="449"/>
    </location>
</feature>